<evidence type="ECO:0000256" key="3">
    <source>
        <dbReference type="ARBA" id="ARBA00022771"/>
    </source>
</evidence>
<dbReference type="GO" id="GO:0005634">
    <property type="term" value="C:nucleus"/>
    <property type="evidence" value="ECO:0007669"/>
    <property type="project" value="UniProtKB-ARBA"/>
</dbReference>
<dbReference type="Proteomes" id="UP000191144">
    <property type="component" value="Chromosome F"/>
</dbReference>
<feature type="domain" description="C2H2-type" evidence="9">
    <location>
        <begin position="183"/>
        <end position="210"/>
    </location>
</feature>
<dbReference type="FunFam" id="3.30.160.60:FF:000340">
    <property type="entry name" value="zinc finger protein 473 isoform X1"/>
    <property type="match status" value="1"/>
</dbReference>
<feature type="compositionally biased region" description="Low complexity" evidence="8">
    <location>
        <begin position="130"/>
        <end position="142"/>
    </location>
</feature>
<dbReference type="PROSITE" id="PS00028">
    <property type="entry name" value="ZINC_FINGER_C2H2_1"/>
    <property type="match status" value="1"/>
</dbReference>
<evidence type="ECO:0000256" key="4">
    <source>
        <dbReference type="ARBA" id="ARBA00022833"/>
    </source>
</evidence>
<reference evidence="11" key="1">
    <citation type="submission" date="2016-03" db="EMBL/GenBank/DDBJ databases">
        <authorList>
            <person name="Devillers Hugo."/>
        </authorList>
    </citation>
    <scope>NUCLEOTIDE SEQUENCE [LARGE SCALE GENOMIC DNA]</scope>
</reference>
<evidence type="ECO:0000256" key="7">
    <source>
        <dbReference type="PROSITE-ProRule" id="PRU00042"/>
    </source>
</evidence>
<keyword evidence="11" id="KW-1185">Reference proteome</keyword>
<dbReference type="Gene3D" id="3.30.160.60">
    <property type="entry name" value="Classic Zinc Finger"/>
    <property type="match status" value="1"/>
</dbReference>
<proteinExistence type="inferred from homology"/>
<dbReference type="SMART" id="SM00355">
    <property type="entry name" value="ZnF_C2H2"/>
    <property type="match status" value="2"/>
</dbReference>
<evidence type="ECO:0000256" key="2">
    <source>
        <dbReference type="ARBA" id="ARBA00022737"/>
    </source>
</evidence>
<dbReference type="AlphaFoldDB" id="A0A1G4JQG2"/>
<name>A0A1G4JQG2_9SACH</name>
<evidence type="ECO:0000313" key="11">
    <source>
        <dbReference type="Proteomes" id="UP000191144"/>
    </source>
</evidence>
<evidence type="ECO:0000313" key="10">
    <source>
        <dbReference type="EMBL" id="SCU93005.1"/>
    </source>
</evidence>
<feature type="region of interest" description="Disordered" evidence="8">
    <location>
        <begin position="1"/>
        <end position="21"/>
    </location>
</feature>
<keyword evidence="2" id="KW-0677">Repeat</keyword>
<feature type="region of interest" description="Disordered" evidence="8">
    <location>
        <begin position="125"/>
        <end position="154"/>
    </location>
</feature>
<evidence type="ECO:0000256" key="8">
    <source>
        <dbReference type="SAM" id="MobiDB-lite"/>
    </source>
</evidence>
<dbReference type="PROSITE" id="PS50157">
    <property type="entry name" value="ZINC_FINGER_C2H2_2"/>
    <property type="match status" value="1"/>
</dbReference>
<dbReference type="InterPro" id="IPR013087">
    <property type="entry name" value="Znf_C2H2_type"/>
</dbReference>
<evidence type="ECO:0000256" key="5">
    <source>
        <dbReference type="ARBA" id="ARBA00038089"/>
    </source>
</evidence>
<dbReference type="InterPro" id="IPR036236">
    <property type="entry name" value="Znf_C2H2_sf"/>
</dbReference>
<dbReference type="GO" id="GO:0008270">
    <property type="term" value="F:zinc ion binding"/>
    <property type="evidence" value="ECO:0007669"/>
    <property type="project" value="UniProtKB-KW"/>
</dbReference>
<protein>
    <recommendedName>
        <fullName evidence="6">pH-response transcription factor pacC/RIM101</fullName>
    </recommendedName>
</protein>
<dbReference type="OrthoDB" id="10018191at2759"/>
<gene>
    <name evidence="10" type="ORF">LAME_0F02322G</name>
</gene>
<evidence type="ECO:0000256" key="6">
    <source>
        <dbReference type="ARBA" id="ARBA00039490"/>
    </source>
</evidence>
<sequence>MPWKHERVTGPGRNSHPIRLPPISSFDHLLRNDGDIGDGAQNQLLPSLLMTSTLSMSRDFGLEINNNNNNNNCDTATTGVTRNTYRENTTGPDPLFSPQSFARETQIQSNGSVWSSVTFHGSVMTPVPELTSPKSTLLSSSKQGPEDRSPKLRRKKECSICHGFFANLSTHKSTHLNPDNKPHKCPTCGRGFARSNDLQRHRARHLKDEIVSGNNCLSLGSHDRSMDTDTECITSDGATCYASESQMAKGAFRCPYNAVIIQQDMAKHSDERHSLNFVPSQCHSTGVFSRCDTYKNHLKALHFEYPLGTRKRDRSSNCGKCRHCQQEYSNVNEWLDDHVGKTCGYQFQCQNQAQPRSNR</sequence>
<comment type="similarity">
    <text evidence="5">Belongs to the pacC/RIM101 family.</text>
</comment>
<keyword evidence="3 7" id="KW-0863">Zinc-finger</keyword>
<organism evidence="10 11">
    <name type="scientific">Lachancea meyersii CBS 8951</name>
    <dbReference type="NCBI Taxonomy" id="1266667"/>
    <lineage>
        <taxon>Eukaryota</taxon>
        <taxon>Fungi</taxon>
        <taxon>Dikarya</taxon>
        <taxon>Ascomycota</taxon>
        <taxon>Saccharomycotina</taxon>
        <taxon>Saccharomycetes</taxon>
        <taxon>Saccharomycetales</taxon>
        <taxon>Saccharomycetaceae</taxon>
        <taxon>Lachancea</taxon>
    </lineage>
</organism>
<keyword evidence="1" id="KW-0479">Metal-binding</keyword>
<dbReference type="EMBL" id="LT598477">
    <property type="protein sequence ID" value="SCU93005.1"/>
    <property type="molecule type" value="Genomic_DNA"/>
</dbReference>
<evidence type="ECO:0000256" key="1">
    <source>
        <dbReference type="ARBA" id="ARBA00022723"/>
    </source>
</evidence>
<keyword evidence="4" id="KW-0862">Zinc</keyword>
<accession>A0A1G4JQG2</accession>
<evidence type="ECO:0000259" key="9">
    <source>
        <dbReference type="PROSITE" id="PS50157"/>
    </source>
</evidence>
<dbReference type="SUPFAM" id="SSF57667">
    <property type="entry name" value="beta-beta-alpha zinc fingers"/>
    <property type="match status" value="1"/>
</dbReference>